<dbReference type="Proteomes" id="UP001642260">
    <property type="component" value="Unassembled WGS sequence"/>
</dbReference>
<keyword evidence="7" id="KW-1185">Reference proteome</keyword>
<proteinExistence type="predicted"/>
<accession>A0ABC8KS40</accession>
<evidence type="ECO:0000259" key="5">
    <source>
        <dbReference type="PROSITE" id="PS51999"/>
    </source>
</evidence>
<evidence type="ECO:0000256" key="2">
    <source>
        <dbReference type="ARBA" id="ARBA00022771"/>
    </source>
</evidence>
<sequence>MSEEGESRATNYYYVCEDDEIRGFSRQCFCGRGVSISVSKTKENPGRPFFRCPSFKDIFLS</sequence>
<comment type="caution">
    <text evidence="6">The sequence shown here is derived from an EMBL/GenBank/DDBJ whole genome shotgun (WGS) entry which is preliminary data.</text>
</comment>
<evidence type="ECO:0000256" key="4">
    <source>
        <dbReference type="PROSITE-ProRule" id="PRU01343"/>
    </source>
</evidence>
<dbReference type="PROSITE" id="PS51999">
    <property type="entry name" value="ZF_GRF"/>
    <property type="match status" value="1"/>
</dbReference>
<dbReference type="GO" id="GO:0008270">
    <property type="term" value="F:zinc ion binding"/>
    <property type="evidence" value="ECO:0007669"/>
    <property type="project" value="UniProtKB-KW"/>
</dbReference>
<reference evidence="6 7" key="1">
    <citation type="submission" date="2022-03" db="EMBL/GenBank/DDBJ databases">
        <authorList>
            <person name="Macdonald S."/>
            <person name="Ahmed S."/>
            <person name="Newling K."/>
        </authorList>
    </citation>
    <scope>NUCLEOTIDE SEQUENCE [LARGE SCALE GENOMIC DNA]</scope>
</reference>
<gene>
    <name evidence="6" type="ORF">ERUC_LOCUS25700</name>
</gene>
<evidence type="ECO:0000256" key="3">
    <source>
        <dbReference type="ARBA" id="ARBA00022833"/>
    </source>
</evidence>
<dbReference type="EMBL" id="CAKOAT010275154">
    <property type="protein sequence ID" value="CAH8359944.1"/>
    <property type="molecule type" value="Genomic_DNA"/>
</dbReference>
<dbReference type="AlphaFoldDB" id="A0ABC8KS40"/>
<evidence type="ECO:0000313" key="7">
    <source>
        <dbReference type="Proteomes" id="UP001642260"/>
    </source>
</evidence>
<keyword evidence="2 4" id="KW-0863">Zinc-finger</keyword>
<evidence type="ECO:0000256" key="1">
    <source>
        <dbReference type="ARBA" id="ARBA00022723"/>
    </source>
</evidence>
<evidence type="ECO:0000313" key="6">
    <source>
        <dbReference type="EMBL" id="CAH8359944.1"/>
    </source>
</evidence>
<name>A0ABC8KS40_ERUVS</name>
<dbReference type="Pfam" id="PF06839">
    <property type="entry name" value="Zn_ribbon_GRF"/>
    <property type="match status" value="1"/>
</dbReference>
<organism evidence="6 7">
    <name type="scientific">Eruca vesicaria subsp. sativa</name>
    <name type="common">Garden rocket</name>
    <name type="synonym">Eruca sativa</name>
    <dbReference type="NCBI Taxonomy" id="29727"/>
    <lineage>
        <taxon>Eukaryota</taxon>
        <taxon>Viridiplantae</taxon>
        <taxon>Streptophyta</taxon>
        <taxon>Embryophyta</taxon>
        <taxon>Tracheophyta</taxon>
        <taxon>Spermatophyta</taxon>
        <taxon>Magnoliopsida</taxon>
        <taxon>eudicotyledons</taxon>
        <taxon>Gunneridae</taxon>
        <taxon>Pentapetalae</taxon>
        <taxon>rosids</taxon>
        <taxon>malvids</taxon>
        <taxon>Brassicales</taxon>
        <taxon>Brassicaceae</taxon>
        <taxon>Brassiceae</taxon>
        <taxon>Eruca</taxon>
    </lineage>
</organism>
<protein>
    <recommendedName>
        <fullName evidence="5">GRF-type domain-containing protein</fullName>
    </recommendedName>
</protein>
<feature type="domain" description="GRF-type" evidence="5">
    <location>
        <begin position="28"/>
        <end position="61"/>
    </location>
</feature>
<keyword evidence="1" id="KW-0479">Metal-binding</keyword>
<keyword evidence="3" id="KW-0862">Zinc</keyword>
<dbReference type="InterPro" id="IPR010666">
    <property type="entry name" value="Znf_GRF"/>
</dbReference>